<feature type="transmembrane region" description="Helical" evidence="1">
    <location>
        <begin position="58"/>
        <end position="78"/>
    </location>
</feature>
<accession>A0ABY1WY94</accession>
<evidence type="ECO:0000313" key="2">
    <source>
        <dbReference type="EMBL" id="TAX65196.1"/>
    </source>
</evidence>
<evidence type="ECO:0000313" key="3">
    <source>
        <dbReference type="Proteomes" id="UP000291659"/>
    </source>
</evidence>
<dbReference type="EMBL" id="SIOX01000011">
    <property type="protein sequence ID" value="TAX65196.1"/>
    <property type="molecule type" value="Genomic_DNA"/>
</dbReference>
<proteinExistence type="predicted"/>
<feature type="transmembrane region" description="Helical" evidence="1">
    <location>
        <begin position="174"/>
        <end position="198"/>
    </location>
</feature>
<keyword evidence="1" id="KW-1133">Transmembrane helix</keyword>
<comment type="caution">
    <text evidence="2">The sequence shown here is derived from an EMBL/GenBank/DDBJ whole genome shotgun (WGS) entry which is preliminary data.</text>
</comment>
<feature type="transmembrane region" description="Helical" evidence="1">
    <location>
        <begin position="12"/>
        <end position="37"/>
    </location>
</feature>
<dbReference type="RefSeq" id="WP_130657498.1">
    <property type="nucleotide sequence ID" value="NZ_SIOM01000016.1"/>
</dbReference>
<dbReference type="Proteomes" id="UP000291659">
    <property type="component" value="Unassembled WGS sequence"/>
</dbReference>
<name>A0ABY1WY94_9HYPH</name>
<keyword evidence="1" id="KW-0472">Membrane</keyword>
<evidence type="ECO:0000256" key="1">
    <source>
        <dbReference type="SAM" id="Phobius"/>
    </source>
</evidence>
<gene>
    <name evidence="2" type="ORF">ELH98_35570</name>
</gene>
<feature type="transmembrane region" description="Helical" evidence="1">
    <location>
        <begin position="98"/>
        <end position="121"/>
    </location>
</feature>
<organism evidence="2 3">
    <name type="scientific">Rhizobium ruizarguesonis</name>
    <dbReference type="NCBI Taxonomy" id="2081791"/>
    <lineage>
        <taxon>Bacteria</taxon>
        <taxon>Pseudomonadati</taxon>
        <taxon>Pseudomonadota</taxon>
        <taxon>Alphaproteobacteria</taxon>
        <taxon>Hyphomicrobiales</taxon>
        <taxon>Rhizobiaceae</taxon>
        <taxon>Rhizobium/Agrobacterium group</taxon>
        <taxon>Rhizobium</taxon>
    </lineage>
</organism>
<feature type="transmembrane region" description="Helical" evidence="1">
    <location>
        <begin position="142"/>
        <end position="168"/>
    </location>
</feature>
<keyword evidence="1" id="KW-0812">Transmembrane</keyword>
<sequence length="654" mass="71819">MSGFPIVMLANVLASAAIVGALFLALVCLVLCAIWLLARIFPGSRWDRLEERGLDALLAANLAVISLLKVIAAALIAFPVNGGHIEENWVADLALLTLALLGLFLLLVLAATISEALALAFASGRRFLLRLVRQPLTVLREFAAAVSAALAAIAFVILGGSVAVAVAGAAGYGLWWLSGVFLAWFSPMISLSGTVALLAVSGPKLLMWLGIISVPFLIVASARIVADHMRHPRGGAPLPRFHVPWNDLMSASPAAKAARACQTVASIAINSLPGKGDEQVIFRGSARQALTAYSARMDYVQPRLSRYIDTPPERELLEIPPGFEGLVEPLPITPEAGDARIATLEFQESDPQLMLFGRVADAFDCLLRTEDFAFLSDIELVLRRLHWWERVRGEYPWIVVVRSEYRRALARAILPMRDWLGIGVSCSKPKRLQPQMRCNAGRQSGTISGYLSPVDLSARYPITCAHVLDHHCPQALVCRPKPLPQPVYSGCHEPDAALLLLHDCWQPNMDPLKVIPISTADGEQLLRRRIRRVGGSAKRATGYLKFPVTSYMTKDGVTEHFPTFVVYGWPKSLLGDLLSWPPLCNRFSQPGDSGSWVLLDEPNLEEPRWLGIVVAGSESYFFPESHVLIAKPLMRYFNRRMRDKGPLSPYLAER</sequence>
<reference evidence="2 3" key="1">
    <citation type="submission" date="2019-02" db="EMBL/GenBank/DDBJ databases">
        <title>The genomic architecture of introgression among sibling species of bacteria.</title>
        <authorList>
            <person name="Cavassim M.I.A."/>
            <person name="Moeskjaer S."/>
            <person name="Moslemi C."/>
            <person name="Fields B."/>
            <person name="Bachmann A."/>
            <person name="Vilhjalmsson B."/>
            <person name="Schierup M.H."/>
            <person name="Young J.P.W."/>
            <person name="Andersen S.U."/>
        </authorList>
    </citation>
    <scope>NUCLEOTIDE SEQUENCE [LARGE SCALE GENOMIC DNA]</scope>
    <source>
        <strain evidence="2 3">SM141A</strain>
    </source>
</reference>
<keyword evidence="3" id="KW-1185">Reference proteome</keyword>
<protein>
    <submittedName>
        <fullName evidence="2">Uncharacterized protein</fullName>
    </submittedName>
</protein>
<feature type="transmembrane region" description="Helical" evidence="1">
    <location>
        <begin position="205"/>
        <end position="226"/>
    </location>
</feature>